<protein>
    <recommendedName>
        <fullName evidence="3">DUF4926 domain-containing protein</fullName>
    </recommendedName>
</protein>
<accession>F6BFP0</accession>
<evidence type="ECO:0008006" key="3">
    <source>
        <dbReference type="Google" id="ProtNLM"/>
    </source>
</evidence>
<organism evidence="1 2">
    <name type="scientific">Thermoanaerobacterium xylanolyticum (strain ATCC 49914 / DSM 7097 / LX-11)</name>
    <dbReference type="NCBI Taxonomy" id="858215"/>
    <lineage>
        <taxon>Bacteria</taxon>
        <taxon>Bacillati</taxon>
        <taxon>Bacillota</taxon>
        <taxon>Clostridia</taxon>
        <taxon>Thermoanaerobacterales</taxon>
        <taxon>Thermoanaerobacteraceae</taxon>
        <taxon>Thermoanaerobacterium</taxon>
    </lineage>
</organism>
<evidence type="ECO:0000313" key="1">
    <source>
        <dbReference type="EMBL" id="AEF18344.1"/>
    </source>
</evidence>
<name>F6BFP0_THEXL</name>
<dbReference type="eggNOG" id="ENOG502ZIHE">
    <property type="taxonomic scope" value="Bacteria"/>
</dbReference>
<dbReference type="RefSeq" id="WP_013789068.1">
    <property type="nucleotide sequence ID" value="NC_015555.1"/>
</dbReference>
<dbReference type="EMBL" id="CP002739">
    <property type="protein sequence ID" value="AEF18344.1"/>
    <property type="molecule type" value="Genomic_DNA"/>
</dbReference>
<dbReference type="KEGG" id="txy:Thexy_2345"/>
<dbReference type="Proteomes" id="UP000007239">
    <property type="component" value="Chromosome"/>
</dbReference>
<keyword evidence="2" id="KW-1185">Reference proteome</keyword>
<dbReference type="STRING" id="858215.Thexy_2345"/>
<dbReference type="AlphaFoldDB" id="F6BFP0"/>
<sequence>MEIDELDVVKLKDGREGTVVHKYPAGILLQAYEIEFDDGETETIKEDEIDKVLWIAKAH</sequence>
<proteinExistence type="predicted"/>
<dbReference type="HOGENOM" id="CLU_207862_0_0_9"/>
<gene>
    <name evidence="1" type="ordered locus">Thexy_2345</name>
</gene>
<evidence type="ECO:0000313" key="2">
    <source>
        <dbReference type="Proteomes" id="UP000007239"/>
    </source>
</evidence>
<reference evidence="1" key="1">
    <citation type="submission" date="2011-05" db="EMBL/GenBank/DDBJ databases">
        <title>Complete sequence of Thermoanaerobacterium xylanolyticum LX-11.</title>
        <authorList>
            <consortium name="US DOE Joint Genome Institute"/>
            <person name="Lucas S."/>
            <person name="Han J."/>
            <person name="Lapidus A."/>
            <person name="Cheng J.-F."/>
            <person name="Goodwin L."/>
            <person name="Pitluck S."/>
            <person name="Peters L."/>
            <person name="Mikhailova N."/>
            <person name="Lu M."/>
            <person name="Han C."/>
            <person name="Tapia R."/>
            <person name="Land M."/>
            <person name="Hauser L."/>
            <person name="Kyrpides N."/>
            <person name="Ivanova N."/>
            <person name="Pagani I."/>
            <person name="Hemme C."/>
            <person name="Woyke T."/>
        </authorList>
    </citation>
    <scope>NUCLEOTIDE SEQUENCE</scope>
    <source>
        <strain evidence="1">LX-11</strain>
    </source>
</reference>